<keyword evidence="2" id="KW-0732">Signal</keyword>
<dbReference type="EMBL" id="UYYG01001151">
    <property type="protein sequence ID" value="VDN54926.1"/>
    <property type="molecule type" value="Genomic_DNA"/>
</dbReference>
<accession>A0A0N4U1P5</accession>
<evidence type="ECO:0000256" key="2">
    <source>
        <dbReference type="SAM" id="SignalP"/>
    </source>
</evidence>
<organism evidence="4 6">
    <name type="scientific">Dracunculus medinensis</name>
    <name type="common">Guinea worm</name>
    <dbReference type="NCBI Taxonomy" id="318479"/>
    <lineage>
        <taxon>Eukaryota</taxon>
        <taxon>Metazoa</taxon>
        <taxon>Ecdysozoa</taxon>
        <taxon>Nematoda</taxon>
        <taxon>Chromadorea</taxon>
        <taxon>Rhabditida</taxon>
        <taxon>Spirurina</taxon>
        <taxon>Dracunculoidea</taxon>
        <taxon>Dracunculidae</taxon>
        <taxon>Dracunculus</taxon>
    </lineage>
</organism>
<dbReference type="AlphaFoldDB" id="A0A0N4U1P5"/>
<protein>
    <submittedName>
        <fullName evidence="3 6">Uncharacterized protein</fullName>
    </submittedName>
</protein>
<sequence length="222" mass="26246">MCFHQRRALLLFAIFNSLRFVSYKFEMMRLNSFGECSVRKELPGLYMNGVLSIPLLSRLVSCGYEHGFYQDVKNLFVALLALFSYLIVITISAIDMTFGPLYAFRIFRYPIVYPYFNFPLVLFGLHHFVLRTHRDFKRDVFEVIDEDMFLYICRYQCLNLCECAQKLKIYKMTTIRPSILARNGRINIAVNIHTIDNLNSLDENLKSKLNLKSQFDEKNIYY</sequence>
<reference evidence="3 5" key="2">
    <citation type="submission" date="2018-11" db="EMBL/GenBank/DDBJ databases">
        <authorList>
            <consortium name="Pathogen Informatics"/>
        </authorList>
    </citation>
    <scope>NUCLEOTIDE SEQUENCE [LARGE SCALE GENOMIC DNA]</scope>
</reference>
<proteinExistence type="predicted"/>
<keyword evidence="5" id="KW-1185">Reference proteome</keyword>
<reference evidence="6" key="1">
    <citation type="submission" date="2017-02" db="UniProtKB">
        <authorList>
            <consortium name="WormBaseParasite"/>
        </authorList>
    </citation>
    <scope>IDENTIFICATION</scope>
</reference>
<dbReference type="Proteomes" id="UP000038040">
    <property type="component" value="Unplaced"/>
</dbReference>
<evidence type="ECO:0000256" key="1">
    <source>
        <dbReference type="SAM" id="Phobius"/>
    </source>
</evidence>
<keyword evidence="1" id="KW-1133">Transmembrane helix</keyword>
<dbReference type="WBParaSite" id="DME_0000053901-mRNA-1">
    <property type="protein sequence ID" value="DME_0000053901-mRNA-1"/>
    <property type="gene ID" value="DME_0000053901"/>
</dbReference>
<dbReference type="OrthoDB" id="5821563at2759"/>
<keyword evidence="1" id="KW-0472">Membrane</keyword>
<feature type="signal peptide" evidence="2">
    <location>
        <begin position="1"/>
        <end position="23"/>
    </location>
</feature>
<keyword evidence="1" id="KW-0812">Transmembrane</keyword>
<evidence type="ECO:0000313" key="5">
    <source>
        <dbReference type="Proteomes" id="UP000274756"/>
    </source>
</evidence>
<evidence type="ECO:0000313" key="6">
    <source>
        <dbReference type="WBParaSite" id="DME_0000053901-mRNA-1"/>
    </source>
</evidence>
<gene>
    <name evidence="3" type="ORF">DME_LOCUS4899</name>
</gene>
<evidence type="ECO:0000313" key="3">
    <source>
        <dbReference type="EMBL" id="VDN54926.1"/>
    </source>
</evidence>
<dbReference type="STRING" id="318479.A0A0N4U1P5"/>
<feature type="transmembrane region" description="Helical" evidence="1">
    <location>
        <begin position="76"/>
        <end position="99"/>
    </location>
</feature>
<feature type="chain" id="PRO_5033720328" evidence="2">
    <location>
        <begin position="24"/>
        <end position="222"/>
    </location>
</feature>
<name>A0A0N4U1P5_DRAME</name>
<dbReference type="Proteomes" id="UP000274756">
    <property type="component" value="Unassembled WGS sequence"/>
</dbReference>
<feature type="transmembrane region" description="Helical" evidence="1">
    <location>
        <begin position="111"/>
        <end position="130"/>
    </location>
</feature>
<evidence type="ECO:0000313" key="4">
    <source>
        <dbReference type="Proteomes" id="UP000038040"/>
    </source>
</evidence>